<proteinExistence type="predicted"/>
<accession>A0A5J9TUK6</accession>
<dbReference type="Proteomes" id="UP000324897">
    <property type="component" value="Unassembled WGS sequence"/>
</dbReference>
<sequence>MAITAPNLDILGERQSGQDVRTQNVMACAAVANIVKPAFGRQGLDKLVARHGELGSSLAKKQNTTRMAGWKKEPNLRISVQRGHEPFKHVQKKARDVFAEHPHKEDFLDHKHKDCLTNFGDLIELGPHPLLEYQTKDAEPMQWIHVEIRVRGTEHWIILFMRNDNLYVRGFANKHNPHELTEEQFDKVKKTLFRSVILPPEYECVLVHWDVKYRLLFGVEKDEEVEAELQKLTQDPNFIVNAVTFLSNYVHVEGGEQEAQAKKYLAGFIFVFCEYLRMNIPPGSTGLLEKAQHWGDICIQLLKWRARSFKNWITTRKLKARKARKYLPSAQTDEVGDDEFFDANEVADQVDDDAQGQVAAELRRQLKEMFMNTEVKVDHEEDDADEIGDGDHSHAEDEGGQMVINTEVKVDDEESEETKLRRAFKRMGINSEVEALELVYLMLNRDTDFYKNQEDNKREGPGQRKVKKKGTSREGQVVDPMMSGSRRGRRRLQVLSVRSNFRIRQIKFYDWHRAQDIYVRERVQGNEAHDSPLVLVGPRRPIGAYTKLGVKVFPDTKQRVTARGRGRQKGKGTINTKDGCIDLFWNVDKYDEVPTIHFKEFLTPWKPDLEFNFYLEVLVRGVIKVWSEEMKGDQVIVFSHQTAQVHGGEWRHLSLTNSLLCVPNDDDIELRVSGHLSWRDTEGRRQEINIDPNNPVKLSKTKATDVLEVRGNKIAITVELTTGIPLAPGMTELESESESESEFESALTDAAASSGTGGGSDAAASSGTGGGSDAAASSGTGTGGGSDAPTLAWSLRDEAHVLGRAVPPL</sequence>
<feature type="region of interest" description="Disordered" evidence="1">
    <location>
        <begin position="731"/>
        <end position="792"/>
    </location>
</feature>
<protein>
    <submittedName>
        <fullName evidence="2">Uncharacterized protein</fullName>
    </submittedName>
</protein>
<evidence type="ECO:0000256" key="1">
    <source>
        <dbReference type="SAM" id="MobiDB-lite"/>
    </source>
</evidence>
<reference evidence="2 3" key="1">
    <citation type="journal article" date="2019" name="Sci. Rep.">
        <title>A high-quality genome of Eragrostis curvula grass provides insights into Poaceae evolution and supports new strategies to enhance forage quality.</title>
        <authorList>
            <person name="Carballo J."/>
            <person name="Santos B.A.C.M."/>
            <person name="Zappacosta D."/>
            <person name="Garbus I."/>
            <person name="Selva J.P."/>
            <person name="Gallo C.A."/>
            <person name="Diaz A."/>
            <person name="Albertini E."/>
            <person name="Caccamo M."/>
            <person name="Echenique V."/>
        </authorList>
    </citation>
    <scope>NUCLEOTIDE SEQUENCE [LARGE SCALE GENOMIC DNA]</scope>
    <source>
        <strain evidence="3">cv. Victoria</strain>
        <tissue evidence="2">Leaf</tissue>
    </source>
</reference>
<gene>
    <name evidence="2" type="ORF">EJB05_38472</name>
</gene>
<feature type="region of interest" description="Disordered" evidence="1">
    <location>
        <begin position="452"/>
        <end position="485"/>
    </location>
</feature>
<dbReference type="PANTHER" id="PTHR33453:SF37">
    <property type="entry name" value="RRNA N-GLYCOSYLASE"/>
    <property type="match status" value="1"/>
</dbReference>
<dbReference type="GO" id="GO:0030598">
    <property type="term" value="F:rRNA N-glycosylase activity"/>
    <property type="evidence" value="ECO:0007669"/>
    <property type="project" value="InterPro"/>
</dbReference>
<organism evidence="2 3">
    <name type="scientific">Eragrostis curvula</name>
    <name type="common">weeping love grass</name>
    <dbReference type="NCBI Taxonomy" id="38414"/>
    <lineage>
        <taxon>Eukaryota</taxon>
        <taxon>Viridiplantae</taxon>
        <taxon>Streptophyta</taxon>
        <taxon>Embryophyta</taxon>
        <taxon>Tracheophyta</taxon>
        <taxon>Spermatophyta</taxon>
        <taxon>Magnoliopsida</taxon>
        <taxon>Liliopsida</taxon>
        <taxon>Poales</taxon>
        <taxon>Poaceae</taxon>
        <taxon>PACMAD clade</taxon>
        <taxon>Chloridoideae</taxon>
        <taxon>Eragrostideae</taxon>
        <taxon>Eragrostidinae</taxon>
        <taxon>Eragrostis</taxon>
    </lineage>
</organism>
<feature type="compositionally biased region" description="Basic and acidic residues" evidence="1">
    <location>
        <begin position="452"/>
        <end position="462"/>
    </location>
</feature>
<name>A0A5J9TUK6_9POAL</name>
<dbReference type="SUPFAM" id="SSF56371">
    <property type="entry name" value="Ribosome inactivating proteins (RIP)"/>
    <property type="match status" value="1"/>
</dbReference>
<evidence type="ECO:0000313" key="2">
    <source>
        <dbReference type="EMBL" id="TVU14975.1"/>
    </source>
</evidence>
<keyword evidence="3" id="KW-1185">Reference proteome</keyword>
<feature type="region of interest" description="Disordered" evidence="1">
    <location>
        <begin position="379"/>
        <end position="401"/>
    </location>
</feature>
<dbReference type="InterPro" id="IPR001574">
    <property type="entry name" value="Ribosome_inactivat_prot"/>
</dbReference>
<dbReference type="Gramene" id="TVU14975">
    <property type="protein sequence ID" value="TVU14975"/>
    <property type="gene ID" value="EJB05_38472"/>
</dbReference>
<evidence type="ECO:0000313" key="3">
    <source>
        <dbReference type="Proteomes" id="UP000324897"/>
    </source>
</evidence>
<comment type="caution">
    <text evidence="2">The sequence shown here is derived from an EMBL/GenBank/DDBJ whole genome shotgun (WGS) entry which is preliminary data.</text>
</comment>
<dbReference type="AlphaFoldDB" id="A0A5J9TUK6"/>
<dbReference type="InterPro" id="IPR036041">
    <property type="entry name" value="Ribosome-inact_prot_sf"/>
</dbReference>
<feature type="compositionally biased region" description="Low complexity" evidence="1">
    <location>
        <begin position="744"/>
        <end position="754"/>
    </location>
</feature>
<dbReference type="EMBL" id="RWGY01000031">
    <property type="protein sequence ID" value="TVU14975.1"/>
    <property type="molecule type" value="Genomic_DNA"/>
</dbReference>
<dbReference type="Pfam" id="PF00161">
    <property type="entry name" value="RIP"/>
    <property type="match status" value="1"/>
</dbReference>
<dbReference type="PANTHER" id="PTHR33453">
    <property type="match status" value="1"/>
</dbReference>
<feature type="compositionally biased region" description="Acidic residues" evidence="1">
    <location>
        <begin position="733"/>
        <end position="743"/>
    </location>
</feature>
<feature type="non-terminal residue" evidence="2">
    <location>
        <position position="1"/>
    </location>
</feature>
<dbReference type="OrthoDB" id="10426153at2759"/>
<dbReference type="Gene3D" id="3.40.420.10">
    <property type="entry name" value="Ricin (A subunit), domain 1"/>
    <property type="match status" value="1"/>
</dbReference>
<dbReference type="GO" id="GO:0017148">
    <property type="term" value="P:negative regulation of translation"/>
    <property type="evidence" value="ECO:0007669"/>
    <property type="project" value="InterPro"/>
</dbReference>
<dbReference type="InterPro" id="IPR016138">
    <property type="entry name" value="Ribosome_inactivat_prot_sub1"/>
</dbReference>